<organism evidence="3">
    <name type="scientific">uncultured Alphaproteobacteria bacterium</name>
    <dbReference type="NCBI Taxonomy" id="91750"/>
    <lineage>
        <taxon>Bacteria</taxon>
        <taxon>Pseudomonadati</taxon>
        <taxon>Pseudomonadota</taxon>
        <taxon>Alphaproteobacteria</taxon>
        <taxon>environmental samples</taxon>
    </lineage>
</organism>
<evidence type="ECO:0000256" key="1">
    <source>
        <dbReference type="ARBA" id="ARBA00009387"/>
    </source>
</evidence>
<gene>
    <name evidence="3" type="ORF">PlAlph_4820</name>
</gene>
<protein>
    <recommendedName>
        <fullName evidence="2">Transglycosylase SLT domain-containing protein</fullName>
    </recommendedName>
</protein>
<evidence type="ECO:0000313" key="3">
    <source>
        <dbReference type="EMBL" id="QIM10590.1"/>
    </source>
</evidence>
<comment type="similarity">
    <text evidence="1">Belongs to the virb1 family.</text>
</comment>
<name>A0A6G8F2R0_9PROT</name>
<sequence>MLFQPLPAKAQETAIVDEDFVCLSATLKAEEKYQIQKHLLTSISNVETGRWNPRLQQKAAWPWTVNVKGKGYFYKTKAEAIAAVKNWQRRGYKSIDVGCMQVNLRFHGKQFANLEEAFDPEKNVDVAAQFLKKRHKSRGDWMKAATDYHSKRPSRASVYKKKLLAALETAKAGRNRYMAQYASNFLVVKDNRGWFSRWFDKSDDVTEIKLSLRN</sequence>
<accession>A0A6G8F2R0</accession>
<proteinExistence type="inferred from homology"/>
<dbReference type="EMBL" id="MN990731">
    <property type="protein sequence ID" value="QIM10590.1"/>
    <property type="molecule type" value="Genomic_DNA"/>
</dbReference>
<dbReference type="InterPro" id="IPR023346">
    <property type="entry name" value="Lysozyme-like_dom_sf"/>
</dbReference>
<dbReference type="Gene3D" id="1.10.530.10">
    <property type="match status" value="1"/>
</dbReference>
<evidence type="ECO:0000259" key="2">
    <source>
        <dbReference type="Pfam" id="PF01464"/>
    </source>
</evidence>
<dbReference type="InterPro" id="IPR008258">
    <property type="entry name" value="Transglycosylase_SLT_dom_1"/>
</dbReference>
<dbReference type="AlphaFoldDB" id="A0A6G8F2R0"/>
<dbReference type="Pfam" id="PF01464">
    <property type="entry name" value="SLT"/>
    <property type="match status" value="1"/>
</dbReference>
<dbReference type="SUPFAM" id="SSF53955">
    <property type="entry name" value="Lysozyme-like"/>
    <property type="match status" value="1"/>
</dbReference>
<reference evidence="3" key="1">
    <citation type="journal article" date="2020" name="J. ISSAAS">
        <title>Lactobacilli and other gastrointestinal microbiota of Peromyscus leucopus, reservoir host for agents of Lyme disease and other zoonoses in North America.</title>
        <authorList>
            <person name="Milovic A."/>
            <person name="Bassam K."/>
            <person name="Shao H."/>
            <person name="Chatzistamou I."/>
            <person name="Tufts D.M."/>
            <person name="Diuk-Wasser M."/>
            <person name="Barbour A.G."/>
        </authorList>
    </citation>
    <scope>NUCLEOTIDE SEQUENCE</scope>
    <source>
        <strain evidence="3">LL90</strain>
    </source>
</reference>
<feature type="domain" description="Transglycosylase SLT" evidence="2">
    <location>
        <begin position="27"/>
        <end position="149"/>
    </location>
</feature>